<reference evidence="2 3" key="1">
    <citation type="submission" date="2022-11" db="EMBL/GenBank/DDBJ databases">
        <title>Viruses from the air-sea interface of a natural surface slick.</title>
        <authorList>
            <person name="Rahlff J."/>
            <person name="Holmfeldt K."/>
        </authorList>
    </citation>
    <scope>NUCLEOTIDE SEQUENCE [LARGE SCALE GENOMIC DNA]</scope>
    <source>
        <strain evidence="2 3">SMS4</strain>
    </source>
</reference>
<protein>
    <recommendedName>
        <fullName evidence="1">UPF0758 domain-containing protein</fullName>
    </recommendedName>
</protein>
<name>A0ABT9I5U8_9GAMM</name>
<comment type="caution">
    <text evidence="2">The sequence shown here is derived from an EMBL/GenBank/DDBJ whole genome shotgun (WGS) entry which is preliminary data.</text>
</comment>
<dbReference type="InterPro" id="IPR010994">
    <property type="entry name" value="RuvA_2-like"/>
</dbReference>
<feature type="non-terminal residue" evidence="2">
    <location>
        <position position="84"/>
    </location>
</feature>
<evidence type="ECO:0000313" key="3">
    <source>
        <dbReference type="Proteomes" id="UP001231109"/>
    </source>
</evidence>
<proteinExistence type="predicted"/>
<dbReference type="SUPFAM" id="SSF47781">
    <property type="entry name" value="RuvA domain 2-like"/>
    <property type="match status" value="1"/>
</dbReference>
<dbReference type="InterPro" id="IPR046778">
    <property type="entry name" value="UPF0758_N"/>
</dbReference>
<gene>
    <name evidence="2" type="ORF">ORJ04_22645</name>
</gene>
<evidence type="ECO:0000259" key="1">
    <source>
        <dbReference type="Pfam" id="PF20582"/>
    </source>
</evidence>
<evidence type="ECO:0000313" key="2">
    <source>
        <dbReference type="EMBL" id="MDP5138749.1"/>
    </source>
</evidence>
<dbReference type="PANTHER" id="PTHR30471">
    <property type="entry name" value="DNA REPAIR PROTEIN RADC"/>
    <property type="match status" value="1"/>
</dbReference>
<feature type="domain" description="UPF0758" evidence="1">
    <location>
        <begin position="3"/>
        <end position="80"/>
    </location>
</feature>
<dbReference type="Proteomes" id="UP001231109">
    <property type="component" value="Unassembled WGS sequence"/>
</dbReference>
<keyword evidence="3" id="KW-1185">Reference proteome</keyword>
<dbReference type="PANTHER" id="PTHR30471:SF3">
    <property type="entry name" value="UPF0758 PROTEIN YEES-RELATED"/>
    <property type="match status" value="1"/>
</dbReference>
<accession>A0ABT9I5U8</accession>
<organism evidence="2 3">
    <name type="scientific">Rheinheimera baltica</name>
    <dbReference type="NCBI Taxonomy" id="67576"/>
    <lineage>
        <taxon>Bacteria</taxon>
        <taxon>Pseudomonadati</taxon>
        <taxon>Pseudomonadota</taxon>
        <taxon>Gammaproteobacteria</taxon>
        <taxon>Chromatiales</taxon>
        <taxon>Chromatiaceae</taxon>
        <taxon>Rheinheimera</taxon>
    </lineage>
</organism>
<dbReference type="InterPro" id="IPR001405">
    <property type="entry name" value="UPF0758"/>
</dbReference>
<dbReference type="EMBL" id="JAPJDZ010000282">
    <property type="protein sequence ID" value="MDP5138749.1"/>
    <property type="molecule type" value="Genomic_DNA"/>
</dbReference>
<sequence>MAIKDCPQGEGPREKLLLNGAGKLSDSELLAVILRNGLAGKNALELSRQLIMQFGGLRKLLSASKQQVCKINGVGPVKFAQLQA</sequence>
<dbReference type="RefSeq" id="WP_370300585.1">
    <property type="nucleotide sequence ID" value="NZ_JAPJDZ010000282.1"/>
</dbReference>
<dbReference type="Pfam" id="PF20582">
    <property type="entry name" value="UPF0758_N"/>
    <property type="match status" value="1"/>
</dbReference>